<sequence length="377" mass="43128">MYSESRSKVVAQVDEEEKIYQFIYGMYTRRDREVEESLNTQPPPSISSEDSPVYVKNIAERRFHPVVRNTKGPSMDALDDDQEMPVEIVKSTEEKPWRESGADISDYFNYGFDEESWETYCKKQTNLCAAHAKLTVQKGQSKHEENGLCWAIAPSDWPSRESSPGVRHRSGRMGHQRLGDKGNNTQVIAETSSIEHRSTSSSVRCLMYVPSPSFLCQRRHRPHSSVSTLNTKQAEESPKLSSSVSQVARTVTSSAAVTYTDKGRRSRAHGHNQTSKRGREGQVWSGSSRRRGDKQTSHRETRKPGHRHRFKERRRGDSRGKEERHRKTKRKGQGWQLPHSSPSRSEIKSRGGDGEDKSEQTRSRNTKRRGKGQRESR</sequence>
<dbReference type="InterPro" id="IPR051187">
    <property type="entry name" value="Pre-mRNA_3'-end_processing_reg"/>
</dbReference>
<dbReference type="GO" id="GO:0005847">
    <property type="term" value="C:mRNA cleavage and polyadenylation specificity factor complex"/>
    <property type="evidence" value="ECO:0007669"/>
    <property type="project" value="TreeGrafter"/>
</dbReference>
<evidence type="ECO:0000256" key="3">
    <source>
        <dbReference type="ARBA" id="ARBA00022664"/>
    </source>
</evidence>
<dbReference type="Proteomes" id="UP000515150">
    <property type="component" value="Chromosome 4"/>
</dbReference>
<dbReference type="PANTHER" id="PTHR13484">
    <property type="entry name" value="FIP1-LIKE 1 PROTEIN"/>
    <property type="match status" value="1"/>
</dbReference>
<keyword evidence="3" id="KW-0507">mRNA processing</keyword>
<feature type="compositionally biased region" description="Basic and acidic residues" evidence="5">
    <location>
        <begin position="293"/>
        <end position="303"/>
    </location>
</feature>
<feature type="compositionally biased region" description="Basic residues" evidence="5">
    <location>
        <begin position="264"/>
        <end position="276"/>
    </location>
</feature>
<feature type="domain" description="Pre-mRNA polyadenylation factor Fip1" evidence="6">
    <location>
        <begin position="90"/>
        <end position="127"/>
    </location>
</feature>
<keyword evidence="4" id="KW-0539">Nucleus</keyword>
<dbReference type="InterPro" id="IPR007854">
    <property type="entry name" value="Fip1_dom"/>
</dbReference>
<evidence type="ECO:0000313" key="8">
    <source>
        <dbReference type="RefSeq" id="XP_029005054.1"/>
    </source>
</evidence>
<evidence type="ECO:0000313" key="7">
    <source>
        <dbReference type="Proteomes" id="UP000515150"/>
    </source>
</evidence>
<dbReference type="OrthoDB" id="1917198at2759"/>
<dbReference type="PANTHER" id="PTHR13484:SF0">
    <property type="entry name" value="PRE-MRNA 3'-END-PROCESSING FACTOR FIP1"/>
    <property type="match status" value="1"/>
</dbReference>
<evidence type="ECO:0000256" key="5">
    <source>
        <dbReference type="SAM" id="MobiDB-lite"/>
    </source>
</evidence>
<name>A0A6P7MGG6_BETSP</name>
<evidence type="ECO:0000256" key="1">
    <source>
        <dbReference type="ARBA" id="ARBA00004123"/>
    </source>
</evidence>
<accession>A0A6P7MGG6</accession>
<dbReference type="GeneID" id="114854624"/>
<dbReference type="AlphaFoldDB" id="A0A6P7MGG6"/>
<feature type="region of interest" description="Disordered" evidence="5">
    <location>
        <begin position="160"/>
        <end position="183"/>
    </location>
</feature>
<organism evidence="7 8">
    <name type="scientific">Betta splendens</name>
    <name type="common">Siamese fighting fish</name>
    <dbReference type="NCBI Taxonomy" id="158456"/>
    <lineage>
        <taxon>Eukaryota</taxon>
        <taxon>Metazoa</taxon>
        <taxon>Chordata</taxon>
        <taxon>Craniata</taxon>
        <taxon>Vertebrata</taxon>
        <taxon>Euteleostomi</taxon>
        <taxon>Actinopterygii</taxon>
        <taxon>Neopterygii</taxon>
        <taxon>Teleostei</taxon>
        <taxon>Neoteleostei</taxon>
        <taxon>Acanthomorphata</taxon>
        <taxon>Anabantaria</taxon>
        <taxon>Anabantiformes</taxon>
        <taxon>Anabantoidei</taxon>
        <taxon>Osphronemidae</taxon>
        <taxon>Betta</taxon>
    </lineage>
</organism>
<evidence type="ECO:0000256" key="2">
    <source>
        <dbReference type="ARBA" id="ARBA00007459"/>
    </source>
</evidence>
<keyword evidence="7" id="KW-1185">Reference proteome</keyword>
<feature type="compositionally biased region" description="Basic residues" evidence="5">
    <location>
        <begin position="166"/>
        <end position="175"/>
    </location>
</feature>
<feature type="compositionally biased region" description="Basic and acidic residues" evidence="5">
    <location>
        <begin position="314"/>
        <end position="325"/>
    </location>
</feature>
<dbReference type="Pfam" id="PF05182">
    <property type="entry name" value="Fip1"/>
    <property type="match status" value="1"/>
</dbReference>
<evidence type="ECO:0000259" key="6">
    <source>
        <dbReference type="Pfam" id="PF05182"/>
    </source>
</evidence>
<protein>
    <submittedName>
        <fullName evidence="8">Pre-mRNA 3'-end-processing factor FIP1 isoform X1</fullName>
    </submittedName>
</protein>
<dbReference type="RefSeq" id="XP_029005054.1">
    <property type="nucleotide sequence ID" value="XM_029149221.3"/>
</dbReference>
<dbReference type="GO" id="GO:0006397">
    <property type="term" value="P:mRNA processing"/>
    <property type="evidence" value="ECO:0007669"/>
    <property type="project" value="UniProtKB-KW"/>
</dbReference>
<feature type="region of interest" description="Disordered" evidence="5">
    <location>
        <begin position="218"/>
        <end position="377"/>
    </location>
</feature>
<feature type="compositionally biased region" description="Polar residues" evidence="5">
    <location>
        <begin position="239"/>
        <end position="257"/>
    </location>
</feature>
<comment type="subcellular location">
    <subcellularLocation>
        <location evidence="1">Nucleus</location>
    </subcellularLocation>
</comment>
<dbReference type="KEGG" id="bspl:114854624"/>
<feature type="compositionally biased region" description="Basic and acidic residues" evidence="5">
    <location>
        <begin position="345"/>
        <end position="362"/>
    </location>
</feature>
<feature type="compositionally biased region" description="Basic residues" evidence="5">
    <location>
        <begin position="304"/>
        <end position="313"/>
    </location>
</feature>
<comment type="similarity">
    <text evidence="2">Belongs to the FIP1 family.</text>
</comment>
<proteinExistence type="inferred from homology"/>
<dbReference type="CTD" id="561900"/>
<gene>
    <name evidence="8" type="primary">fip1l1a</name>
</gene>
<evidence type="ECO:0000256" key="4">
    <source>
        <dbReference type="ARBA" id="ARBA00023242"/>
    </source>
</evidence>
<reference evidence="8" key="1">
    <citation type="submission" date="2025-08" db="UniProtKB">
        <authorList>
            <consortium name="RefSeq"/>
        </authorList>
    </citation>
    <scope>IDENTIFICATION</scope>
</reference>